<proteinExistence type="predicted"/>
<dbReference type="AlphaFoldDB" id="A0AAE9ZB24"/>
<feature type="signal peptide" evidence="2">
    <location>
        <begin position="1"/>
        <end position="20"/>
    </location>
</feature>
<accession>A0AAE9ZB24</accession>
<dbReference type="InterPro" id="IPR006626">
    <property type="entry name" value="PbH1"/>
</dbReference>
<gene>
    <name evidence="3" type="ORF">PUV54_14985</name>
</gene>
<dbReference type="EMBL" id="CP118166">
    <property type="protein sequence ID" value="WDI31254.1"/>
    <property type="molecule type" value="Genomic_DNA"/>
</dbReference>
<dbReference type="PANTHER" id="PTHR41339">
    <property type="entry name" value="LIPL48"/>
    <property type="match status" value="1"/>
</dbReference>
<organism evidence="3 4">
    <name type="scientific">Hyphococcus flavus</name>
    <dbReference type="NCBI Taxonomy" id="1866326"/>
    <lineage>
        <taxon>Bacteria</taxon>
        <taxon>Pseudomonadati</taxon>
        <taxon>Pseudomonadota</taxon>
        <taxon>Alphaproteobacteria</taxon>
        <taxon>Parvularculales</taxon>
        <taxon>Parvularculaceae</taxon>
        <taxon>Hyphococcus</taxon>
    </lineage>
</organism>
<sequence length="946" mass="96139">MTNISKIKAVLLASAALSLAACTQGEEIASPGATNSGGGSGGGNGGGSGGGGNQGGTCPSGFNQTTTPNGTVACDLSGTVTGTLRLQNLGLPYFINGRVDVGSDVGGDGMAAGGTMGSLVIDPGVTLFGRAGSDYIVVNRGSTIEADGNAANPIVFTSEADIARRAVDPTDSGGSAIGEWGGLVILGRAPINRCATGTLGTASCQNAIEGVTSPDALYGGALDDDDSGTLRYVQVRFAGFAINTMGNELNGISFGGVGHGTTVDYVQVHNNSDDGIEMFGGTANLKHIVLTGNDDDSLDTDNGWNGSVQYLLVQQRDDGGDNGFEMSSVISDMGVPLSPATNPQIANYTIIGARSSGQRINDGHIGRFLNGVIVTGGTTPCLDWEDAGDNTPGTYDGLNVDPTFNSVLFDCGGAFDANAAGAADGSFMADANNVQGMSSLMNEFFPGPNEAAVTEFDLSTLTTAPAGFFDMTDYIGAFGPTESVSANWATGWTFALFGDPGCPLGTTQQTGLINGKLVCGVSGTIRDDLTLTSGNFYELLGRVDVGVDEGADGTAPGGDVADLTIEAGATIFGNSGQDYLVVNRGSRIMANGLPTNPVVFTSQADLLDTQADPTNAIGEWGGLVILGKAPINRCGTGTLGTASCQNAIEGVTSPDALYGGATDDDDSGSLQYVQVKYAGFAINTMGNELNGISFGGVGYNTLVDYVQVHNNSDDGIEMFGGTANLKHIVLTGNDDDSLDTDNGWNGFVQYLIVGQRASGGDNGFEMSSVINSGVPLSPATNPTIANYTLVGSRSSGQRMNDGHIGRFINGVIFTGGTTPCLDWEDAGDNTPGTYDGLNVDPTFNSVAFDCGGALDANAAGAATGSVGADGNNVFPYANGLIQPALGTFPFINSGTEAAVTEFDLSTITTTPAGFFDTTTYVGAVEDTNDTWWTFACGLGGGASSPC</sequence>
<dbReference type="PROSITE" id="PS51257">
    <property type="entry name" value="PROKAR_LIPOPROTEIN"/>
    <property type="match status" value="1"/>
</dbReference>
<feature type="region of interest" description="Disordered" evidence="1">
    <location>
        <begin position="30"/>
        <end position="64"/>
    </location>
</feature>
<evidence type="ECO:0000256" key="2">
    <source>
        <dbReference type="SAM" id="SignalP"/>
    </source>
</evidence>
<feature type="chain" id="PRO_5042022967" description="Lipoprotein" evidence="2">
    <location>
        <begin position="21"/>
        <end position="946"/>
    </location>
</feature>
<keyword evidence="2" id="KW-0732">Signal</keyword>
<reference evidence="3" key="1">
    <citation type="submission" date="2023-02" db="EMBL/GenBank/DDBJ databases">
        <title>Genome sequence of Hyphococcus flavus.</title>
        <authorList>
            <person name="Rong J.-C."/>
            <person name="Zhao Q."/>
            <person name="Yi M."/>
            <person name="Wu J.-Y."/>
        </authorList>
    </citation>
    <scope>NUCLEOTIDE SEQUENCE</scope>
    <source>
        <strain evidence="3">MCCC 1K03223</strain>
    </source>
</reference>
<evidence type="ECO:0000313" key="3">
    <source>
        <dbReference type="EMBL" id="WDI31254.1"/>
    </source>
</evidence>
<evidence type="ECO:0008006" key="5">
    <source>
        <dbReference type="Google" id="ProtNLM"/>
    </source>
</evidence>
<feature type="compositionally biased region" description="Gly residues" evidence="1">
    <location>
        <begin position="35"/>
        <end position="55"/>
    </location>
</feature>
<protein>
    <recommendedName>
        <fullName evidence="5">Lipoprotein</fullName>
    </recommendedName>
</protein>
<dbReference type="PANTHER" id="PTHR41339:SF1">
    <property type="entry name" value="SECRETED PROTEIN"/>
    <property type="match status" value="1"/>
</dbReference>
<dbReference type="Proteomes" id="UP001214043">
    <property type="component" value="Chromosome"/>
</dbReference>
<dbReference type="RefSeq" id="WP_274493102.1">
    <property type="nucleotide sequence ID" value="NZ_CP118166.1"/>
</dbReference>
<dbReference type="KEGG" id="hfl:PUV54_14985"/>
<keyword evidence="4" id="KW-1185">Reference proteome</keyword>
<dbReference type="SMART" id="SM00710">
    <property type="entry name" value="PbH1"/>
    <property type="match status" value="3"/>
</dbReference>
<evidence type="ECO:0000313" key="4">
    <source>
        <dbReference type="Proteomes" id="UP001214043"/>
    </source>
</evidence>
<evidence type="ECO:0000256" key="1">
    <source>
        <dbReference type="SAM" id="MobiDB-lite"/>
    </source>
</evidence>
<name>A0AAE9ZB24_9PROT</name>